<keyword evidence="3" id="KW-0479">Metal-binding</keyword>
<sequence length="384" mass="42672">MSPPSYQTMIIDVRASVRPPRHVLSWLFLVLILPCHVRTMKAHVLILVPGPFTVKTETDPPTEIEEVTVAPADEATTCNGKLNLYTDSQADTPRSPLSDSYQNPFLDVLKGSSLSSFTASANHTDSNAGSFINDSGLITYSRTFPETCKDSCMNTITEEPGISRNIPGSSFTDTYVAGSSDDFHVENLPIIKIKQESSPTSLQAPLCTVETDSNSDHLHMQEALQLVCKKRGKVTKAPSRNLRQSSTELSQVTRTLLLPGGNNNAILTTGDQCKTYLGLAVTSLPPKKPFQCQRCEKSFNCRSHLIMHQRVHTRERPYVCECGKSFTQSSNLFRHQRSHRHHRQHVSVQSYSCPQCDKDFPDLSRLISHQTSQHSAGDAFLDIQ</sequence>
<dbReference type="GO" id="GO:0008270">
    <property type="term" value="F:zinc ion binding"/>
    <property type="evidence" value="ECO:0007669"/>
    <property type="project" value="UniProtKB-KW"/>
</dbReference>
<name>A0A2G9RI42_AQUCT</name>
<proteinExistence type="inferred from homology"/>
<keyword evidence="9" id="KW-0804">Transcription</keyword>
<dbReference type="FunFam" id="3.30.160.60:FF:000367">
    <property type="entry name" value="Zinc finger protein 572"/>
    <property type="match status" value="1"/>
</dbReference>
<feature type="domain" description="C2H2-type" evidence="12">
    <location>
        <begin position="290"/>
        <end position="317"/>
    </location>
</feature>
<evidence type="ECO:0000256" key="7">
    <source>
        <dbReference type="ARBA" id="ARBA00023015"/>
    </source>
</evidence>
<feature type="domain" description="C2H2-type" evidence="12">
    <location>
        <begin position="351"/>
        <end position="379"/>
    </location>
</feature>
<comment type="subcellular location">
    <subcellularLocation>
        <location evidence="1">Nucleus</location>
    </subcellularLocation>
</comment>
<comment type="similarity">
    <text evidence="2">Belongs to the krueppel C2H2-type zinc-finger protein family.</text>
</comment>
<feature type="domain" description="C2H2-type" evidence="12">
    <location>
        <begin position="318"/>
        <end position="344"/>
    </location>
</feature>
<evidence type="ECO:0000256" key="4">
    <source>
        <dbReference type="ARBA" id="ARBA00022737"/>
    </source>
</evidence>
<accession>A0A2G9RI42</accession>
<keyword evidence="7" id="KW-0805">Transcription regulation</keyword>
<dbReference type="PANTHER" id="PTHR23226:SF379">
    <property type="entry name" value="C2H2-TYPE DOMAIN-CONTAINING PROTEIN"/>
    <property type="match status" value="1"/>
</dbReference>
<dbReference type="OrthoDB" id="654211at2759"/>
<dbReference type="PROSITE" id="PS50157">
    <property type="entry name" value="ZINC_FINGER_C2H2_2"/>
    <property type="match status" value="3"/>
</dbReference>
<evidence type="ECO:0000256" key="1">
    <source>
        <dbReference type="ARBA" id="ARBA00004123"/>
    </source>
</evidence>
<dbReference type="AlphaFoldDB" id="A0A2G9RI42"/>
<evidence type="ECO:0000256" key="2">
    <source>
        <dbReference type="ARBA" id="ARBA00006991"/>
    </source>
</evidence>
<dbReference type="Proteomes" id="UP000228934">
    <property type="component" value="Unassembled WGS sequence"/>
</dbReference>
<dbReference type="PANTHER" id="PTHR23226">
    <property type="entry name" value="ZINC FINGER AND SCAN DOMAIN-CONTAINING"/>
    <property type="match status" value="1"/>
</dbReference>
<keyword evidence="5 11" id="KW-0863">Zinc-finger</keyword>
<reference evidence="14" key="1">
    <citation type="journal article" date="2017" name="Nat. Commun.">
        <title>The North American bullfrog draft genome provides insight into hormonal regulation of long noncoding RNA.</title>
        <authorList>
            <person name="Hammond S.A."/>
            <person name="Warren R.L."/>
            <person name="Vandervalk B.P."/>
            <person name="Kucuk E."/>
            <person name="Khan H."/>
            <person name="Gibb E.A."/>
            <person name="Pandoh P."/>
            <person name="Kirk H."/>
            <person name="Zhao Y."/>
            <person name="Jones M."/>
            <person name="Mungall A.J."/>
            <person name="Coope R."/>
            <person name="Pleasance S."/>
            <person name="Moore R.A."/>
            <person name="Holt R.A."/>
            <person name="Round J.M."/>
            <person name="Ohora S."/>
            <person name="Walle B.V."/>
            <person name="Veldhoen N."/>
            <person name="Helbing C.C."/>
            <person name="Birol I."/>
        </authorList>
    </citation>
    <scope>NUCLEOTIDE SEQUENCE [LARGE SCALE GENOMIC DNA]</scope>
</reference>
<dbReference type="FunFam" id="3.30.160.60:FF:000358">
    <property type="entry name" value="zinc finger protein 24"/>
    <property type="match status" value="1"/>
</dbReference>
<dbReference type="EMBL" id="KV942618">
    <property type="protein sequence ID" value="PIO27576.1"/>
    <property type="molecule type" value="Genomic_DNA"/>
</dbReference>
<evidence type="ECO:0000313" key="14">
    <source>
        <dbReference type="Proteomes" id="UP000228934"/>
    </source>
</evidence>
<dbReference type="GO" id="GO:0000978">
    <property type="term" value="F:RNA polymerase II cis-regulatory region sequence-specific DNA binding"/>
    <property type="evidence" value="ECO:0007669"/>
    <property type="project" value="TreeGrafter"/>
</dbReference>
<evidence type="ECO:0000259" key="12">
    <source>
        <dbReference type="PROSITE" id="PS50157"/>
    </source>
</evidence>
<evidence type="ECO:0000256" key="6">
    <source>
        <dbReference type="ARBA" id="ARBA00022833"/>
    </source>
</evidence>
<evidence type="ECO:0000313" key="13">
    <source>
        <dbReference type="EMBL" id="PIO27576.1"/>
    </source>
</evidence>
<evidence type="ECO:0000256" key="3">
    <source>
        <dbReference type="ARBA" id="ARBA00022723"/>
    </source>
</evidence>
<dbReference type="GO" id="GO:0000981">
    <property type="term" value="F:DNA-binding transcription factor activity, RNA polymerase II-specific"/>
    <property type="evidence" value="ECO:0007669"/>
    <property type="project" value="TreeGrafter"/>
</dbReference>
<gene>
    <name evidence="13" type="ORF">AB205_0086000</name>
</gene>
<dbReference type="GO" id="GO:0005634">
    <property type="term" value="C:nucleus"/>
    <property type="evidence" value="ECO:0007669"/>
    <property type="project" value="UniProtKB-SubCell"/>
</dbReference>
<evidence type="ECO:0000256" key="9">
    <source>
        <dbReference type="ARBA" id="ARBA00023163"/>
    </source>
</evidence>
<protein>
    <recommendedName>
        <fullName evidence="12">C2H2-type domain-containing protein</fullName>
    </recommendedName>
</protein>
<evidence type="ECO:0000256" key="5">
    <source>
        <dbReference type="ARBA" id="ARBA00022771"/>
    </source>
</evidence>
<dbReference type="SMART" id="SM00355">
    <property type="entry name" value="ZnF_C2H2"/>
    <property type="match status" value="3"/>
</dbReference>
<dbReference type="PROSITE" id="PS00028">
    <property type="entry name" value="ZINC_FINGER_C2H2_1"/>
    <property type="match status" value="2"/>
</dbReference>
<evidence type="ECO:0000256" key="10">
    <source>
        <dbReference type="ARBA" id="ARBA00023242"/>
    </source>
</evidence>
<dbReference type="Gene3D" id="3.30.160.60">
    <property type="entry name" value="Classic Zinc Finger"/>
    <property type="match status" value="2"/>
</dbReference>
<organism evidence="13 14">
    <name type="scientific">Aquarana catesbeiana</name>
    <name type="common">American bullfrog</name>
    <name type="synonym">Rana catesbeiana</name>
    <dbReference type="NCBI Taxonomy" id="8400"/>
    <lineage>
        <taxon>Eukaryota</taxon>
        <taxon>Metazoa</taxon>
        <taxon>Chordata</taxon>
        <taxon>Craniata</taxon>
        <taxon>Vertebrata</taxon>
        <taxon>Euteleostomi</taxon>
        <taxon>Amphibia</taxon>
        <taxon>Batrachia</taxon>
        <taxon>Anura</taxon>
        <taxon>Neobatrachia</taxon>
        <taxon>Ranoidea</taxon>
        <taxon>Ranidae</taxon>
        <taxon>Aquarana</taxon>
    </lineage>
</organism>
<evidence type="ECO:0000256" key="8">
    <source>
        <dbReference type="ARBA" id="ARBA00023125"/>
    </source>
</evidence>
<dbReference type="Pfam" id="PF00096">
    <property type="entry name" value="zf-C2H2"/>
    <property type="match status" value="2"/>
</dbReference>
<keyword evidence="4" id="KW-0677">Repeat</keyword>
<dbReference type="InterPro" id="IPR036236">
    <property type="entry name" value="Znf_C2H2_sf"/>
</dbReference>
<dbReference type="InterPro" id="IPR013087">
    <property type="entry name" value="Znf_C2H2_type"/>
</dbReference>
<dbReference type="SUPFAM" id="SSF57667">
    <property type="entry name" value="beta-beta-alpha zinc fingers"/>
    <property type="match status" value="2"/>
</dbReference>
<keyword evidence="10" id="KW-0539">Nucleus</keyword>
<keyword evidence="14" id="KW-1185">Reference proteome</keyword>
<keyword evidence="6" id="KW-0862">Zinc</keyword>
<keyword evidence="8" id="KW-0238">DNA-binding</keyword>
<evidence type="ECO:0000256" key="11">
    <source>
        <dbReference type="PROSITE-ProRule" id="PRU00042"/>
    </source>
</evidence>